<dbReference type="Proteomes" id="UP001500236">
    <property type="component" value="Unassembled WGS sequence"/>
</dbReference>
<accession>A0ABP6LU96</accession>
<feature type="transmembrane region" description="Helical" evidence="5">
    <location>
        <begin position="78"/>
        <end position="97"/>
    </location>
</feature>
<dbReference type="EMBL" id="BAAAVT010000003">
    <property type="protein sequence ID" value="GAA3054422.1"/>
    <property type="molecule type" value="Genomic_DNA"/>
</dbReference>
<sequence>MPPELPRILTDDVVGVRWARWYFAVQALGGIMWWVGVFTVPWVRRSTLGGLDPVLVGILDVPLFVVASALVAAGLRPLIWVAVPWTVLVTAAMVGYASITGQAGWGALIMIAAACGSLGAGEVLRRGRLPAELLLRGPFRFRVARASSRGRLVRQTFAQLAVFWLLFLVVLPGIILWCEHRWGLGLELQGAVAGIVAAVGGVVLLGASLLGVWSAWTMCTLGEGTPLPAAQPRRLVTAGPYRHLRNPMAVAGIVQGVAVGMLVGSWLVIAYAVAGSLIWNTLVRPLEEADLAARFGAEFDEYRRRVGVWLPRWESLRTRT</sequence>
<evidence type="ECO:0000313" key="6">
    <source>
        <dbReference type="EMBL" id="GAA3054422.1"/>
    </source>
</evidence>
<keyword evidence="2 5" id="KW-0812">Transmembrane</keyword>
<keyword evidence="4 5" id="KW-0472">Membrane</keyword>
<feature type="transmembrane region" description="Helical" evidence="5">
    <location>
        <begin position="157"/>
        <end position="178"/>
    </location>
</feature>
<feature type="transmembrane region" description="Helical" evidence="5">
    <location>
        <begin position="54"/>
        <end position="72"/>
    </location>
</feature>
<dbReference type="Gene3D" id="1.20.120.1630">
    <property type="match status" value="1"/>
</dbReference>
<evidence type="ECO:0000256" key="2">
    <source>
        <dbReference type="ARBA" id="ARBA00022692"/>
    </source>
</evidence>
<name>A0ABP6LU96_9MICC</name>
<evidence type="ECO:0000256" key="3">
    <source>
        <dbReference type="ARBA" id="ARBA00022989"/>
    </source>
</evidence>
<organism evidence="6 7">
    <name type="scientific">Nesterenkonia aethiopica</name>
    <dbReference type="NCBI Taxonomy" id="269144"/>
    <lineage>
        <taxon>Bacteria</taxon>
        <taxon>Bacillati</taxon>
        <taxon>Actinomycetota</taxon>
        <taxon>Actinomycetes</taxon>
        <taxon>Micrococcales</taxon>
        <taxon>Micrococcaceae</taxon>
        <taxon>Nesterenkonia</taxon>
    </lineage>
</organism>
<feature type="transmembrane region" description="Helical" evidence="5">
    <location>
        <begin position="104"/>
        <end position="124"/>
    </location>
</feature>
<feature type="transmembrane region" description="Helical" evidence="5">
    <location>
        <begin position="249"/>
        <end position="274"/>
    </location>
</feature>
<feature type="transmembrane region" description="Helical" evidence="5">
    <location>
        <begin position="190"/>
        <end position="216"/>
    </location>
</feature>
<dbReference type="InterPro" id="IPR007318">
    <property type="entry name" value="Phopholipid_MeTrfase"/>
</dbReference>
<evidence type="ECO:0000256" key="1">
    <source>
        <dbReference type="ARBA" id="ARBA00004127"/>
    </source>
</evidence>
<protein>
    <submittedName>
        <fullName evidence="6">Isoprenylcysteine carboxylmethyltransferase family protein</fullName>
    </submittedName>
</protein>
<evidence type="ECO:0000256" key="4">
    <source>
        <dbReference type="ARBA" id="ARBA00023136"/>
    </source>
</evidence>
<gene>
    <name evidence="6" type="ORF">GCM10010529_05560</name>
</gene>
<proteinExistence type="predicted"/>
<feature type="transmembrane region" description="Helical" evidence="5">
    <location>
        <begin position="20"/>
        <end position="42"/>
    </location>
</feature>
<keyword evidence="3 5" id="KW-1133">Transmembrane helix</keyword>
<evidence type="ECO:0000256" key="5">
    <source>
        <dbReference type="SAM" id="Phobius"/>
    </source>
</evidence>
<dbReference type="RefSeq" id="WP_344685113.1">
    <property type="nucleotide sequence ID" value="NZ_BAAAVT010000003.1"/>
</dbReference>
<evidence type="ECO:0000313" key="7">
    <source>
        <dbReference type="Proteomes" id="UP001500236"/>
    </source>
</evidence>
<keyword evidence="7" id="KW-1185">Reference proteome</keyword>
<dbReference type="Pfam" id="PF04191">
    <property type="entry name" value="PEMT"/>
    <property type="match status" value="1"/>
</dbReference>
<reference evidence="7" key="1">
    <citation type="journal article" date="2019" name="Int. J. Syst. Evol. Microbiol.">
        <title>The Global Catalogue of Microorganisms (GCM) 10K type strain sequencing project: providing services to taxonomists for standard genome sequencing and annotation.</title>
        <authorList>
            <consortium name="The Broad Institute Genomics Platform"/>
            <consortium name="The Broad Institute Genome Sequencing Center for Infectious Disease"/>
            <person name="Wu L."/>
            <person name="Ma J."/>
        </authorList>
    </citation>
    <scope>NUCLEOTIDE SEQUENCE [LARGE SCALE GENOMIC DNA]</scope>
    <source>
        <strain evidence="7">JCM 14309</strain>
    </source>
</reference>
<comment type="caution">
    <text evidence="6">The sequence shown here is derived from an EMBL/GenBank/DDBJ whole genome shotgun (WGS) entry which is preliminary data.</text>
</comment>
<comment type="subcellular location">
    <subcellularLocation>
        <location evidence="1">Endomembrane system</location>
        <topology evidence="1">Multi-pass membrane protein</topology>
    </subcellularLocation>
</comment>